<protein>
    <submittedName>
        <fullName evidence="1">Uncharacterized protein</fullName>
    </submittedName>
</protein>
<dbReference type="Proteomes" id="UP000324222">
    <property type="component" value="Unassembled WGS sequence"/>
</dbReference>
<keyword evidence="2" id="KW-1185">Reference proteome</keyword>
<dbReference type="AlphaFoldDB" id="A0A5B7JB90"/>
<sequence>MAVFSNLLASYLDFFHQALMEAPDVVRPGCCGFNDSPYSYTSSGAWCSLRVYALDQEVL</sequence>
<proteinExistence type="predicted"/>
<organism evidence="1 2">
    <name type="scientific">Portunus trituberculatus</name>
    <name type="common">Swimming crab</name>
    <name type="synonym">Neptunus trituberculatus</name>
    <dbReference type="NCBI Taxonomy" id="210409"/>
    <lineage>
        <taxon>Eukaryota</taxon>
        <taxon>Metazoa</taxon>
        <taxon>Ecdysozoa</taxon>
        <taxon>Arthropoda</taxon>
        <taxon>Crustacea</taxon>
        <taxon>Multicrustacea</taxon>
        <taxon>Malacostraca</taxon>
        <taxon>Eumalacostraca</taxon>
        <taxon>Eucarida</taxon>
        <taxon>Decapoda</taxon>
        <taxon>Pleocyemata</taxon>
        <taxon>Brachyura</taxon>
        <taxon>Eubrachyura</taxon>
        <taxon>Portunoidea</taxon>
        <taxon>Portunidae</taxon>
        <taxon>Portuninae</taxon>
        <taxon>Portunus</taxon>
    </lineage>
</organism>
<evidence type="ECO:0000313" key="2">
    <source>
        <dbReference type="Proteomes" id="UP000324222"/>
    </source>
</evidence>
<accession>A0A5B7JB90</accession>
<name>A0A5B7JB90_PORTR</name>
<reference evidence="1 2" key="1">
    <citation type="submission" date="2019-05" db="EMBL/GenBank/DDBJ databases">
        <title>Another draft genome of Portunus trituberculatus and its Hox gene families provides insights of decapod evolution.</title>
        <authorList>
            <person name="Jeong J.-H."/>
            <person name="Song I."/>
            <person name="Kim S."/>
            <person name="Choi T."/>
            <person name="Kim D."/>
            <person name="Ryu S."/>
            <person name="Kim W."/>
        </authorList>
    </citation>
    <scope>NUCLEOTIDE SEQUENCE [LARGE SCALE GENOMIC DNA]</scope>
    <source>
        <tissue evidence="1">Muscle</tissue>
    </source>
</reference>
<comment type="caution">
    <text evidence="1">The sequence shown here is derived from an EMBL/GenBank/DDBJ whole genome shotgun (WGS) entry which is preliminary data.</text>
</comment>
<evidence type="ECO:0000313" key="1">
    <source>
        <dbReference type="EMBL" id="MPC90647.1"/>
    </source>
</evidence>
<dbReference type="EMBL" id="VSRR010085143">
    <property type="protein sequence ID" value="MPC90647.1"/>
    <property type="molecule type" value="Genomic_DNA"/>
</dbReference>
<gene>
    <name evidence="1" type="ORF">E2C01_085644</name>
</gene>